<organism evidence="1 2">
    <name type="scientific">Fundidesulfovibrio magnetotacticus</name>
    <dbReference type="NCBI Taxonomy" id="2730080"/>
    <lineage>
        <taxon>Bacteria</taxon>
        <taxon>Pseudomonadati</taxon>
        <taxon>Thermodesulfobacteriota</taxon>
        <taxon>Desulfovibrionia</taxon>
        <taxon>Desulfovibrionales</taxon>
        <taxon>Desulfovibrionaceae</taxon>
        <taxon>Fundidesulfovibrio</taxon>
    </lineage>
</organism>
<gene>
    <name evidence="1" type="ORF">NNJEOMEG_00034</name>
</gene>
<dbReference type="EMBL" id="BLTE01000001">
    <property type="protein sequence ID" value="GFK92212.1"/>
    <property type="molecule type" value="Genomic_DNA"/>
</dbReference>
<sequence length="49" mass="5185">MDMSIIFDTLAEEFVEIVKAAAQGDTARVKELAGQIRETAGEIEAGSTA</sequence>
<dbReference type="RefSeq" id="WP_173080142.1">
    <property type="nucleotide sequence ID" value="NZ_BLTE01000001.1"/>
</dbReference>
<dbReference type="Proteomes" id="UP000494245">
    <property type="component" value="Unassembled WGS sequence"/>
</dbReference>
<evidence type="ECO:0000313" key="1">
    <source>
        <dbReference type="EMBL" id="GFK92212.1"/>
    </source>
</evidence>
<reference evidence="1 2" key="1">
    <citation type="submission" date="2020-04" db="EMBL/GenBank/DDBJ databases">
        <authorList>
            <consortium name="Desulfovibrio sp. FSS-1 genome sequencing consortium"/>
            <person name="Shimoshige H."/>
            <person name="Kobayashi H."/>
            <person name="Maekawa T."/>
        </authorList>
    </citation>
    <scope>NUCLEOTIDE SEQUENCE [LARGE SCALE GENOMIC DNA]</scope>
    <source>
        <strain evidence="1 2">SIID29052-01</strain>
    </source>
</reference>
<dbReference type="AlphaFoldDB" id="A0A6V8LHM5"/>
<proteinExistence type="predicted"/>
<accession>A0A6V8LHM5</accession>
<name>A0A6V8LHM5_9BACT</name>
<keyword evidence="2" id="KW-1185">Reference proteome</keyword>
<comment type="caution">
    <text evidence="1">The sequence shown here is derived from an EMBL/GenBank/DDBJ whole genome shotgun (WGS) entry which is preliminary data.</text>
</comment>
<protein>
    <submittedName>
        <fullName evidence="1">Uncharacterized protein</fullName>
    </submittedName>
</protein>
<evidence type="ECO:0000313" key="2">
    <source>
        <dbReference type="Proteomes" id="UP000494245"/>
    </source>
</evidence>
<reference evidence="1 2" key="2">
    <citation type="submission" date="2020-05" db="EMBL/GenBank/DDBJ databases">
        <title>Draft genome sequence of Desulfovibrio sp. strainFSS-1.</title>
        <authorList>
            <person name="Shimoshige H."/>
            <person name="Kobayashi H."/>
            <person name="Maekawa T."/>
        </authorList>
    </citation>
    <scope>NUCLEOTIDE SEQUENCE [LARGE SCALE GENOMIC DNA]</scope>
    <source>
        <strain evidence="1 2">SIID29052-01</strain>
    </source>
</reference>